<dbReference type="GO" id="GO:0008168">
    <property type="term" value="F:methyltransferase activity"/>
    <property type="evidence" value="ECO:0007669"/>
    <property type="project" value="TreeGrafter"/>
</dbReference>
<protein>
    <recommendedName>
        <fullName evidence="4">Methyltransferase domain-containing protein</fullName>
    </recommendedName>
</protein>
<sequence>MDRLLLLHDIMTRAIGGLYLAPVEKDKVKRILDIGTGTGIWPIAIGDEFPNAIVIGNDLSANMPNFVPPNVKFEVDDVESEWLHEEKFSWIFCRYMAASIFDWPKLVNTIYENLEEGGWCEFQDFDLQYYSEDGSLKPEDPLLTWISRLLDCARAVGRDPNPGSKLEGWAKEAGFKNIVHKRYRIPIGPWAKDPLLKDIGMLNYMQVTGGLEGLTLRLYTSVLKWTEEEIMALLTQVRRDLTNPRIHAMFDFHVVYGQK</sequence>
<dbReference type="PANTHER" id="PTHR43591:SF24">
    <property type="entry name" value="2-METHOXY-6-POLYPRENYL-1,4-BENZOQUINOL METHYLASE, MITOCHONDRIAL"/>
    <property type="match status" value="1"/>
</dbReference>
<comment type="similarity">
    <text evidence="1">Belongs to the methyltransferase superfamily. LaeA methyltransferase family.</text>
</comment>
<dbReference type="OrthoDB" id="2013972at2759"/>
<evidence type="ECO:0008006" key="4">
    <source>
        <dbReference type="Google" id="ProtNLM"/>
    </source>
</evidence>
<comment type="caution">
    <text evidence="2">The sequence shown here is derived from an EMBL/GenBank/DDBJ whole genome shotgun (WGS) entry which is preliminary data.</text>
</comment>
<accession>A0A2N3N7K2</accession>
<evidence type="ECO:0000313" key="2">
    <source>
        <dbReference type="EMBL" id="PKS08398.1"/>
    </source>
</evidence>
<dbReference type="Proteomes" id="UP000233524">
    <property type="component" value="Unassembled WGS sequence"/>
</dbReference>
<proteinExistence type="inferred from homology"/>
<dbReference type="PANTHER" id="PTHR43591">
    <property type="entry name" value="METHYLTRANSFERASE"/>
    <property type="match status" value="1"/>
</dbReference>
<keyword evidence="3" id="KW-1185">Reference proteome</keyword>
<dbReference type="EMBL" id="NLAX01000697">
    <property type="protein sequence ID" value="PKS08398.1"/>
    <property type="molecule type" value="Genomic_DNA"/>
</dbReference>
<reference evidence="2 3" key="1">
    <citation type="journal article" date="2017" name="G3 (Bethesda)">
        <title>First Draft Genome Sequence of the Pathogenic Fungus Lomentospora prolificans (Formerly Scedosporium prolificans).</title>
        <authorList>
            <person name="Luo R."/>
            <person name="Zimin A."/>
            <person name="Workman R."/>
            <person name="Fan Y."/>
            <person name="Pertea G."/>
            <person name="Grossman N."/>
            <person name="Wear M.P."/>
            <person name="Jia B."/>
            <person name="Miller H."/>
            <person name="Casadevall A."/>
            <person name="Timp W."/>
            <person name="Zhang S.X."/>
            <person name="Salzberg S.L."/>
        </authorList>
    </citation>
    <scope>NUCLEOTIDE SEQUENCE [LARGE SCALE GENOMIC DNA]</scope>
    <source>
        <strain evidence="2 3">JHH-5317</strain>
    </source>
</reference>
<evidence type="ECO:0000313" key="3">
    <source>
        <dbReference type="Proteomes" id="UP000233524"/>
    </source>
</evidence>
<dbReference type="Pfam" id="PF13489">
    <property type="entry name" value="Methyltransf_23"/>
    <property type="match status" value="1"/>
</dbReference>
<dbReference type="AlphaFoldDB" id="A0A2N3N7K2"/>
<dbReference type="Gene3D" id="3.40.50.150">
    <property type="entry name" value="Vaccinia Virus protein VP39"/>
    <property type="match status" value="1"/>
</dbReference>
<dbReference type="CDD" id="cd02440">
    <property type="entry name" value="AdoMet_MTases"/>
    <property type="match status" value="1"/>
</dbReference>
<dbReference type="STRING" id="41688.A0A2N3N7K2"/>
<dbReference type="VEuPathDB" id="FungiDB:jhhlp_005342"/>
<gene>
    <name evidence="2" type="ORF">jhhlp_005342</name>
</gene>
<evidence type="ECO:0000256" key="1">
    <source>
        <dbReference type="ARBA" id="ARBA00038158"/>
    </source>
</evidence>
<dbReference type="InterPro" id="IPR029063">
    <property type="entry name" value="SAM-dependent_MTases_sf"/>
</dbReference>
<name>A0A2N3N7K2_9PEZI</name>
<dbReference type="SUPFAM" id="SSF53335">
    <property type="entry name" value="S-adenosyl-L-methionine-dependent methyltransferases"/>
    <property type="match status" value="1"/>
</dbReference>
<organism evidence="2 3">
    <name type="scientific">Lomentospora prolificans</name>
    <dbReference type="NCBI Taxonomy" id="41688"/>
    <lineage>
        <taxon>Eukaryota</taxon>
        <taxon>Fungi</taxon>
        <taxon>Dikarya</taxon>
        <taxon>Ascomycota</taxon>
        <taxon>Pezizomycotina</taxon>
        <taxon>Sordariomycetes</taxon>
        <taxon>Hypocreomycetidae</taxon>
        <taxon>Microascales</taxon>
        <taxon>Microascaceae</taxon>
        <taxon>Lomentospora</taxon>
    </lineage>
</organism>
<dbReference type="InParanoid" id="A0A2N3N7K2"/>